<feature type="compositionally biased region" description="Low complexity" evidence="17">
    <location>
        <begin position="230"/>
        <end position="241"/>
    </location>
</feature>
<dbReference type="Pfam" id="PF03732">
    <property type="entry name" value="Retrotrans_gag"/>
    <property type="match status" value="1"/>
</dbReference>
<keyword evidence="11" id="KW-0229">DNA integration</keyword>
<evidence type="ECO:0000259" key="19">
    <source>
        <dbReference type="PROSITE" id="PS50158"/>
    </source>
</evidence>
<evidence type="ECO:0000256" key="15">
    <source>
        <dbReference type="ARBA" id="ARBA00023172"/>
    </source>
</evidence>
<dbReference type="FunFam" id="3.10.10.10:FF:000007">
    <property type="entry name" value="Retrovirus-related Pol polyprotein from transposon 17.6-like Protein"/>
    <property type="match status" value="1"/>
</dbReference>
<dbReference type="Pfam" id="PF00098">
    <property type="entry name" value="zf-CCHC"/>
    <property type="match status" value="1"/>
</dbReference>
<dbReference type="InterPro" id="IPR043128">
    <property type="entry name" value="Rev_trsase/Diguanyl_cyclase"/>
</dbReference>
<dbReference type="InterPro" id="IPR000953">
    <property type="entry name" value="Chromo/chromo_shadow_dom"/>
</dbReference>
<comment type="caution">
    <text evidence="22">The sequence shown here is derived from an EMBL/GenBank/DDBJ whole genome shotgun (WGS) entry which is preliminary data.</text>
</comment>
<keyword evidence="16" id="KW-0862">Zinc</keyword>
<dbReference type="InterPro" id="IPR056924">
    <property type="entry name" value="SH3_Tf2-1"/>
</dbReference>
<evidence type="ECO:0000256" key="14">
    <source>
        <dbReference type="ARBA" id="ARBA00023125"/>
    </source>
</evidence>
<dbReference type="PANTHER" id="PTHR37984:SF5">
    <property type="entry name" value="PROTEIN NYNRIN-LIKE"/>
    <property type="match status" value="1"/>
</dbReference>
<feature type="domain" description="Chromo" evidence="18">
    <location>
        <begin position="1533"/>
        <end position="1587"/>
    </location>
</feature>
<dbReference type="GO" id="GO:0004190">
    <property type="term" value="F:aspartic-type endopeptidase activity"/>
    <property type="evidence" value="ECO:0007669"/>
    <property type="project" value="UniProtKB-KW"/>
</dbReference>
<dbReference type="InterPro" id="IPR016197">
    <property type="entry name" value="Chromo-like_dom_sf"/>
</dbReference>
<dbReference type="SMART" id="SM00343">
    <property type="entry name" value="ZnF_C2HC"/>
    <property type="match status" value="1"/>
</dbReference>
<dbReference type="Pfam" id="PF17921">
    <property type="entry name" value="Integrase_H2C2"/>
    <property type="match status" value="1"/>
</dbReference>
<evidence type="ECO:0000256" key="13">
    <source>
        <dbReference type="ARBA" id="ARBA00022932"/>
    </source>
</evidence>
<evidence type="ECO:0000256" key="16">
    <source>
        <dbReference type="PROSITE-ProRule" id="PRU00047"/>
    </source>
</evidence>
<evidence type="ECO:0000256" key="10">
    <source>
        <dbReference type="ARBA" id="ARBA00022842"/>
    </source>
</evidence>
<dbReference type="Gene3D" id="3.10.20.370">
    <property type="match status" value="1"/>
</dbReference>
<dbReference type="InterPro" id="IPR041373">
    <property type="entry name" value="RT_RNaseH"/>
</dbReference>
<dbReference type="FunFam" id="3.10.20.370:FF:000001">
    <property type="entry name" value="Retrovirus-related Pol polyprotein from transposon 17.6-like protein"/>
    <property type="match status" value="1"/>
</dbReference>
<feature type="domain" description="CCHC-type" evidence="19">
    <location>
        <begin position="294"/>
        <end position="309"/>
    </location>
</feature>
<dbReference type="PROSITE" id="PS50994">
    <property type="entry name" value="INTEGRASE"/>
    <property type="match status" value="1"/>
</dbReference>
<dbReference type="InterPro" id="IPR005162">
    <property type="entry name" value="Retrotrans_gag_dom"/>
</dbReference>
<evidence type="ECO:0000256" key="7">
    <source>
        <dbReference type="ARBA" id="ARBA00022750"/>
    </source>
</evidence>
<dbReference type="GO" id="GO:0006310">
    <property type="term" value="P:DNA recombination"/>
    <property type="evidence" value="ECO:0007669"/>
    <property type="project" value="UniProtKB-KW"/>
</dbReference>
<keyword evidence="9" id="KW-0378">Hydrolase</keyword>
<dbReference type="Gene3D" id="3.30.420.10">
    <property type="entry name" value="Ribonuclease H-like superfamily/Ribonuclease H"/>
    <property type="match status" value="1"/>
</dbReference>
<dbReference type="Gene3D" id="2.40.70.10">
    <property type="entry name" value="Acid Proteases"/>
    <property type="match status" value="1"/>
</dbReference>
<keyword evidence="23" id="KW-1185">Reference proteome</keyword>
<dbReference type="SUPFAM" id="SSF56672">
    <property type="entry name" value="DNA/RNA polymerases"/>
    <property type="match status" value="1"/>
</dbReference>
<gene>
    <name evidence="22" type="ORF">C1H46_019605</name>
</gene>
<keyword evidence="6" id="KW-0479">Metal-binding</keyword>
<evidence type="ECO:0000259" key="21">
    <source>
        <dbReference type="PROSITE" id="PS50994"/>
    </source>
</evidence>
<evidence type="ECO:0000313" key="23">
    <source>
        <dbReference type="Proteomes" id="UP000315295"/>
    </source>
</evidence>
<dbReference type="Gene3D" id="4.10.60.10">
    <property type="entry name" value="Zinc finger, CCHC-type"/>
    <property type="match status" value="1"/>
</dbReference>
<dbReference type="Pfam" id="PF08284">
    <property type="entry name" value="RVP_2"/>
    <property type="match status" value="1"/>
</dbReference>
<dbReference type="Gene3D" id="3.10.10.10">
    <property type="entry name" value="HIV Type 1 Reverse Transcriptase, subunit A, domain 1"/>
    <property type="match status" value="1"/>
</dbReference>
<keyword evidence="13" id="KW-0239">DNA-directed DNA polymerase</keyword>
<dbReference type="InterPro" id="IPR041588">
    <property type="entry name" value="Integrase_H2C2"/>
</dbReference>
<evidence type="ECO:0000256" key="9">
    <source>
        <dbReference type="ARBA" id="ARBA00022801"/>
    </source>
</evidence>
<keyword evidence="8" id="KW-0255">Endonuclease</keyword>
<dbReference type="GO" id="GO:0006508">
    <property type="term" value="P:proteolysis"/>
    <property type="evidence" value="ECO:0007669"/>
    <property type="project" value="UniProtKB-KW"/>
</dbReference>
<dbReference type="Gene3D" id="1.10.340.70">
    <property type="match status" value="1"/>
</dbReference>
<feature type="compositionally biased region" description="Polar residues" evidence="17">
    <location>
        <begin position="385"/>
        <end position="401"/>
    </location>
</feature>
<dbReference type="GO" id="GO:0003677">
    <property type="term" value="F:DNA binding"/>
    <property type="evidence" value="ECO:0007669"/>
    <property type="project" value="UniProtKB-KW"/>
</dbReference>
<dbReference type="EC" id="2.7.7.49" evidence="1"/>
<evidence type="ECO:0000313" key="22">
    <source>
        <dbReference type="EMBL" id="TQD94751.1"/>
    </source>
</evidence>
<keyword evidence="4" id="KW-0548">Nucleotidyltransferase</keyword>
<dbReference type="CDD" id="cd09274">
    <property type="entry name" value="RNase_HI_RT_Ty3"/>
    <property type="match status" value="1"/>
</dbReference>
<dbReference type="Pfam" id="PF24626">
    <property type="entry name" value="SH3_Tf2-1"/>
    <property type="match status" value="1"/>
</dbReference>
<keyword evidence="12" id="KW-0695">RNA-directed DNA polymerase</keyword>
<keyword evidence="14" id="KW-0238">DNA-binding</keyword>
<proteinExistence type="predicted"/>
<evidence type="ECO:0000259" key="20">
    <source>
        <dbReference type="PROSITE" id="PS50878"/>
    </source>
</evidence>
<dbReference type="InterPro" id="IPR050951">
    <property type="entry name" value="Retrovirus_Pol_polyprotein"/>
</dbReference>
<evidence type="ECO:0000256" key="6">
    <source>
        <dbReference type="ARBA" id="ARBA00022723"/>
    </source>
</evidence>
<dbReference type="Gene3D" id="3.30.70.270">
    <property type="match status" value="2"/>
</dbReference>
<dbReference type="PROSITE" id="PS50878">
    <property type="entry name" value="RT_POL"/>
    <property type="match status" value="1"/>
</dbReference>
<dbReference type="Proteomes" id="UP000315295">
    <property type="component" value="Unassembled WGS sequence"/>
</dbReference>
<dbReference type="PANTHER" id="PTHR37984">
    <property type="entry name" value="PROTEIN CBG26694"/>
    <property type="match status" value="1"/>
</dbReference>
<dbReference type="GO" id="GO:0004519">
    <property type="term" value="F:endonuclease activity"/>
    <property type="evidence" value="ECO:0007669"/>
    <property type="project" value="UniProtKB-KW"/>
</dbReference>
<evidence type="ECO:0000256" key="3">
    <source>
        <dbReference type="ARBA" id="ARBA00022679"/>
    </source>
</evidence>
<keyword evidence="16" id="KW-0863">Zinc-finger</keyword>
<evidence type="ECO:0000256" key="8">
    <source>
        <dbReference type="ARBA" id="ARBA00022759"/>
    </source>
</evidence>
<evidence type="ECO:0000256" key="1">
    <source>
        <dbReference type="ARBA" id="ARBA00012493"/>
    </source>
</evidence>
<feature type="region of interest" description="Disordered" evidence="17">
    <location>
        <begin position="363"/>
        <end position="438"/>
    </location>
</feature>
<evidence type="ECO:0000256" key="12">
    <source>
        <dbReference type="ARBA" id="ARBA00022918"/>
    </source>
</evidence>
<dbReference type="GO" id="GO:0015074">
    <property type="term" value="P:DNA integration"/>
    <property type="evidence" value="ECO:0007669"/>
    <property type="project" value="UniProtKB-KW"/>
</dbReference>
<dbReference type="InterPro" id="IPR001878">
    <property type="entry name" value="Znf_CCHC"/>
</dbReference>
<keyword evidence="10" id="KW-0460">Magnesium</keyword>
<accession>A0A540M7L9</accession>
<dbReference type="GO" id="GO:0008270">
    <property type="term" value="F:zinc ion binding"/>
    <property type="evidence" value="ECO:0007669"/>
    <property type="project" value="UniProtKB-KW"/>
</dbReference>
<feature type="compositionally biased region" description="Polar residues" evidence="17">
    <location>
        <begin position="363"/>
        <end position="376"/>
    </location>
</feature>
<dbReference type="PROSITE" id="PS50158">
    <property type="entry name" value="ZF_CCHC"/>
    <property type="match status" value="1"/>
</dbReference>
<keyword evidence="15" id="KW-0233">DNA recombination</keyword>
<evidence type="ECO:0000256" key="5">
    <source>
        <dbReference type="ARBA" id="ARBA00022722"/>
    </source>
</evidence>
<evidence type="ECO:0000256" key="11">
    <source>
        <dbReference type="ARBA" id="ARBA00022908"/>
    </source>
</evidence>
<keyword evidence="3" id="KW-0808">Transferase</keyword>
<dbReference type="CDD" id="cd01647">
    <property type="entry name" value="RT_LTR"/>
    <property type="match status" value="1"/>
</dbReference>
<keyword evidence="2" id="KW-0645">Protease</keyword>
<keyword evidence="7" id="KW-0064">Aspartyl protease</keyword>
<reference evidence="22 23" key="1">
    <citation type="journal article" date="2019" name="G3 (Bethesda)">
        <title>Sequencing of a Wild Apple (Malus baccata) Genome Unravels the Differences Between Cultivated and Wild Apple Species Regarding Disease Resistance and Cold Tolerance.</title>
        <authorList>
            <person name="Chen X."/>
        </authorList>
    </citation>
    <scope>NUCLEOTIDE SEQUENCE [LARGE SCALE GENOMIC DNA]</scope>
    <source>
        <strain evidence="23">cv. Shandingzi</strain>
        <tissue evidence="22">Leaves</tissue>
    </source>
</reference>
<name>A0A540M7L9_MALBA</name>
<dbReference type="GO" id="GO:0003887">
    <property type="term" value="F:DNA-directed DNA polymerase activity"/>
    <property type="evidence" value="ECO:0007669"/>
    <property type="project" value="UniProtKB-KW"/>
</dbReference>
<feature type="compositionally biased region" description="Low complexity" evidence="17">
    <location>
        <begin position="412"/>
        <end position="424"/>
    </location>
</feature>
<evidence type="ECO:0000256" key="2">
    <source>
        <dbReference type="ARBA" id="ARBA00022670"/>
    </source>
</evidence>
<feature type="region of interest" description="Disordered" evidence="17">
    <location>
        <begin position="307"/>
        <end position="342"/>
    </location>
</feature>
<evidence type="ECO:0000256" key="17">
    <source>
        <dbReference type="SAM" id="MobiDB-lite"/>
    </source>
</evidence>
<dbReference type="PROSITE" id="PS50013">
    <property type="entry name" value="CHROMO_2"/>
    <property type="match status" value="1"/>
</dbReference>
<dbReference type="CDD" id="cd00303">
    <property type="entry name" value="retropepsin_like"/>
    <property type="match status" value="1"/>
</dbReference>
<organism evidence="22 23">
    <name type="scientific">Malus baccata</name>
    <name type="common">Siberian crab apple</name>
    <name type="synonym">Pyrus baccata</name>
    <dbReference type="NCBI Taxonomy" id="106549"/>
    <lineage>
        <taxon>Eukaryota</taxon>
        <taxon>Viridiplantae</taxon>
        <taxon>Streptophyta</taxon>
        <taxon>Embryophyta</taxon>
        <taxon>Tracheophyta</taxon>
        <taxon>Spermatophyta</taxon>
        <taxon>Magnoliopsida</taxon>
        <taxon>eudicotyledons</taxon>
        <taxon>Gunneridae</taxon>
        <taxon>Pentapetalae</taxon>
        <taxon>rosids</taxon>
        <taxon>fabids</taxon>
        <taxon>Rosales</taxon>
        <taxon>Rosaceae</taxon>
        <taxon>Amygdaloideae</taxon>
        <taxon>Maleae</taxon>
        <taxon>Malus</taxon>
    </lineage>
</organism>
<dbReference type="InterPro" id="IPR036397">
    <property type="entry name" value="RNaseH_sf"/>
</dbReference>
<dbReference type="EMBL" id="VIEB01000337">
    <property type="protein sequence ID" value="TQD94751.1"/>
    <property type="molecule type" value="Genomic_DNA"/>
</dbReference>
<feature type="domain" description="Reverse transcriptase" evidence="20">
    <location>
        <begin position="678"/>
        <end position="857"/>
    </location>
</feature>
<keyword evidence="5" id="KW-0540">Nuclease</keyword>
<evidence type="ECO:0000259" key="18">
    <source>
        <dbReference type="PROSITE" id="PS50013"/>
    </source>
</evidence>
<dbReference type="Pfam" id="PF17917">
    <property type="entry name" value="RT_RNaseH"/>
    <property type="match status" value="1"/>
</dbReference>
<dbReference type="FunFam" id="3.30.70.270:FF:000020">
    <property type="entry name" value="Transposon Tf2-6 polyprotein-like Protein"/>
    <property type="match status" value="1"/>
</dbReference>
<dbReference type="InterPro" id="IPR021109">
    <property type="entry name" value="Peptidase_aspartic_dom_sf"/>
</dbReference>
<feature type="region of interest" description="Disordered" evidence="17">
    <location>
        <begin position="194"/>
        <end position="272"/>
    </location>
</feature>
<dbReference type="GO" id="GO:0003964">
    <property type="term" value="F:RNA-directed DNA polymerase activity"/>
    <property type="evidence" value="ECO:0007669"/>
    <property type="project" value="UniProtKB-KW"/>
</dbReference>
<dbReference type="InterPro" id="IPR012337">
    <property type="entry name" value="RNaseH-like_sf"/>
</dbReference>
<dbReference type="SUPFAM" id="SSF50630">
    <property type="entry name" value="Acid proteases"/>
    <property type="match status" value="1"/>
</dbReference>
<dbReference type="InterPro" id="IPR043502">
    <property type="entry name" value="DNA/RNA_pol_sf"/>
</dbReference>
<feature type="domain" description="Integrase catalytic" evidence="21">
    <location>
        <begin position="1225"/>
        <end position="1390"/>
    </location>
</feature>
<dbReference type="Pfam" id="PF00078">
    <property type="entry name" value="RVT_1"/>
    <property type="match status" value="1"/>
</dbReference>
<sequence length="1587" mass="181782">MTQLGEAIAQAIQANIRAPQRTPVETMYNLKLETFEGNEGYEGAERWLDRIEQTFQVMRSQGNLPENRWVETTIWFLSREIAVWWGNETNFLAPELVQDWSTFKQIFKKRFVPPEYIDRKKQEFTQLRQRKMSAGEYYRKFTDLSRYDPIVALNSEEMLRRFKLGSKKKWRTYAGALPCANYHEFSEIMVGMEESEKLSTDSDEEEDKNDGKGKGISIQGPRKTQNFKKSGMSSSSSSGGFSATGPRRGGGRFGNGPRFSGQRSFGGTGNSGPPLCRHCNFRHYGECRRISGACFTCGQTGHRAMNCPQNQQRPQQPVRPTPAPTQQNFNSGSYGQVGRGGAYHYQGDATSYAPGQYQYSQDPYFQSGYSQDQGGYTSYPPMPASGSQWYQGGQPQQSGVAASSAGPSRPPNQAGQGRAHQGRGNQSGRGRGGRQSAQGRVNHISLQDAQNHPDLIMGTLNVLGHFARVLIDCGATHSVISHTFAQMTQPYPSSLGFDLEVAMPRGDKCYVDSFYPRCPVRVDNVIMPANLIPLDIVDFDVILGADWLHYNRAHIDCYGKLVTFLRPGLPEVTFVGERSGVRHGVISAIRARKLLSKGCQGYLAHVVLNDIASSSVEEVGVVRHYPDVFPEDLPGLPPDRDVEFSIDLLPGTNPISLTPYRMAPAELRELKIQLQELIDKGFIQPSSSPWGAPVLFVRKKDGTLRLCIDYRQLNRVTIKNRYPLPRIDDLFDQLKGACVFSKIDLRSGYYQLKIKDEDVHKSAFRTRYGHYEFLVMPFGLTNAPAAFMRLMNEVFQEYLDRFVIVFIDDILVYSKSESDHIRHLNLVLRKLREHQLYAKFSKCQFWLDQVAFLGHVVSAQGIQVDPQKIEAVESWEQPRTVTEVRSFLGLAGYYRRFVQDFSIIALPLTKLTRKDVKFEWDGSCEQSFQQLKYCLTHAPVLILPDDNGNFEIYSDASLNGLGCVLMQHSRVIAYASRQLKIHERNYPTHDLELAAIVFALKIWRHYLYGEKCKIFTDHKSLQYLFTQHDLNLRQRRWLELLSDYDCTIEYHPGRANVVADALSRKPQGRLNALYASRVSLLAELRSTGVELKLEEQSEAFLANFQVKPILIDRVLAAQLLDEEIQELISLRNEGKKKDLKIRDSDGMLMQENRMYVPNNEELKKEILDEAHCSAYAMHPGGTKMYHTIRPFYYWPGMKREIAEYVSRCIVCQQVKAERKKPFGRLQPLPVPQWKWENITMDFVYKLPRTQNGFDGIWVVVDRLTKSAHFIPVREKYSLNKLAQLFISKIVKYHGVPVNIISDRDPRFTSKFWIAFQEALGTRLLYSTAYHPQTDGQSERTIQTLEDMLRSSVMQFGDSWHDRLDLMEFAYNNSFHSSIGMSPFEALYGKACRTPLCWSEVGERILEGPEIVDETTQNIQVIKSNLKVAQDRQKSLADRHTTDRMYNVGDYVFLKLSPWRGVVRFGKKGKLSPRYIGPYKITERIGEVAYRLELPPELSKVHNVFHVSMLRHYVSDPSHVIPPQPLEINPDLTYDEEPVTILDWKDKTLRNKTVRLVKVLWRNHSAEEATWETEERMRDMYPRLFYGF</sequence>
<dbReference type="SUPFAM" id="SSF53098">
    <property type="entry name" value="Ribonuclease H-like"/>
    <property type="match status" value="1"/>
</dbReference>
<dbReference type="InterPro" id="IPR001584">
    <property type="entry name" value="Integrase_cat-core"/>
</dbReference>
<dbReference type="InterPro" id="IPR000477">
    <property type="entry name" value="RT_dom"/>
</dbReference>
<protein>
    <recommendedName>
        <fullName evidence="1">RNA-directed DNA polymerase</fullName>
        <ecNumber evidence="1">2.7.7.49</ecNumber>
    </recommendedName>
</protein>
<dbReference type="SUPFAM" id="SSF54160">
    <property type="entry name" value="Chromo domain-like"/>
    <property type="match status" value="1"/>
</dbReference>
<evidence type="ECO:0000256" key="4">
    <source>
        <dbReference type="ARBA" id="ARBA00022695"/>
    </source>
</evidence>